<dbReference type="PANTHER" id="PTHR43739">
    <property type="entry name" value="XYLOGLUCANASE (EUROFUNG)"/>
    <property type="match status" value="1"/>
</dbReference>
<proteinExistence type="predicted"/>
<organism evidence="1 2">
    <name type="scientific">Synoicihabitans lomoniglobus</name>
    <dbReference type="NCBI Taxonomy" id="2909285"/>
    <lineage>
        <taxon>Bacteria</taxon>
        <taxon>Pseudomonadati</taxon>
        <taxon>Verrucomicrobiota</taxon>
        <taxon>Opitutia</taxon>
        <taxon>Opitutales</taxon>
        <taxon>Opitutaceae</taxon>
        <taxon>Synoicihabitans</taxon>
    </lineage>
</organism>
<name>A0AAE9ZYM3_9BACT</name>
<gene>
    <name evidence="1" type="ORF">PXH66_21860</name>
</gene>
<dbReference type="EMBL" id="CP119075">
    <property type="protein sequence ID" value="WED65003.1"/>
    <property type="molecule type" value="Genomic_DNA"/>
</dbReference>
<dbReference type="SUPFAM" id="SSF110296">
    <property type="entry name" value="Oligoxyloglucan reducing end-specific cellobiohydrolase"/>
    <property type="match status" value="1"/>
</dbReference>
<dbReference type="GO" id="GO:0010411">
    <property type="term" value="P:xyloglucan metabolic process"/>
    <property type="evidence" value="ECO:0007669"/>
    <property type="project" value="TreeGrafter"/>
</dbReference>
<evidence type="ECO:0000313" key="1">
    <source>
        <dbReference type="EMBL" id="WED65003.1"/>
    </source>
</evidence>
<dbReference type="Proteomes" id="UP001218638">
    <property type="component" value="Chromosome"/>
</dbReference>
<protein>
    <recommendedName>
        <fullName evidence="3">Exo-alpha-sialidase</fullName>
    </recommendedName>
</protein>
<dbReference type="InterPro" id="IPR052025">
    <property type="entry name" value="Xyloglucanase_GH74"/>
</dbReference>
<dbReference type="InterPro" id="IPR015943">
    <property type="entry name" value="WD40/YVTN_repeat-like_dom_sf"/>
</dbReference>
<dbReference type="Gene3D" id="2.130.10.10">
    <property type="entry name" value="YVTN repeat-like/Quinoprotein amine dehydrogenase"/>
    <property type="match status" value="1"/>
</dbReference>
<dbReference type="RefSeq" id="WP_330928347.1">
    <property type="nucleotide sequence ID" value="NZ_CP119075.1"/>
</dbReference>
<accession>A0AAE9ZYM3</accession>
<keyword evidence="2" id="KW-1185">Reference proteome</keyword>
<evidence type="ECO:0000313" key="2">
    <source>
        <dbReference type="Proteomes" id="UP001218638"/>
    </source>
</evidence>
<dbReference type="CDD" id="cd15482">
    <property type="entry name" value="Sialidase_non-viral"/>
    <property type="match status" value="1"/>
</dbReference>
<sequence>MSSAPSASHPVVLLVGTVKGLFLFYGDESRQAWRLSGPHFPAHEVFSVCADPARDRILMGTEEWGRGPTIRISEDRGETWREVARDPKFAEAAEAKLKHIWQIVPGHPDRPGTWYAGVDDAALFVSRDDGETWDELTGLTAHPTRPRWTPGFGGLCLHSVVVDPTNPDRLWVGISSVGVFRSVDAGESWEMCNHGLPNVAPEFIKDPDMGRCVHKLALDPVQPGALVLQYHFGVYKSSDGADSWTKISDGLPHDFGFPLAVTARDLFVVPLVNDHFRIVPDGVFKVWRSRDRGRVWQAMVKGLPPKDCYVGVLRDAMAADALSPSGVYLGTTGGEVFYSRDDGENWTQLPARLPRITTIKVGRFSSG</sequence>
<evidence type="ECO:0008006" key="3">
    <source>
        <dbReference type="Google" id="ProtNLM"/>
    </source>
</evidence>
<dbReference type="KEGG" id="slom:PXH66_21860"/>
<dbReference type="AlphaFoldDB" id="A0AAE9ZYM3"/>
<dbReference type="PANTHER" id="PTHR43739:SF5">
    <property type="entry name" value="EXO-ALPHA-SIALIDASE"/>
    <property type="match status" value="1"/>
</dbReference>
<reference evidence="1" key="1">
    <citation type="submission" date="2023-03" db="EMBL/GenBank/DDBJ databases">
        <title>Lomoglobus Profundus gen. nov., sp. nov., a novel member of the phylum Verrucomicrobia, isolated from deep-marine sediment of South China Sea.</title>
        <authorList>
            <person name="Ahmad T."/>
            <person name="Ishaq S.E."/>
            <person name="Wang F."/>
        </authorList>
    </citation>
    <scope>NUCLEOTIDE SEQUENCE</scope>
    <source>
        <strain evidence="1">LMO-M01</strain>
    </source>
</reference>